<organism evidence="2 3">
    <name type="scientific">Streptomyces finlayi</name>
    <dbReference type="NCBI Taxonomy" id="67296"/>
    <lineage>
        <taxon>Bacteria</taxon>
        <taxon>Bacillati</taxon>
        <taxon>Actinomycetota</taxon>
        <taxon>Actinomycetes</taxon>
        <taxon>Kitasatosporales</taxon>
        <taxon>Streptomycetaceae</taxon>
        <taxon>Streptomyces</taxon>
    </lineage>
</organism>
<evidence type="ECO:0000259" key="1">
    <source>
        <dbReference type="Pfam" id="PF15567"/>
    </source>
</evidence>
<protein>
    <recommendedName>
        <fullName evidence="1">Immunity protein 35 domain-containing protein</fullName>
    </recommendedName>
</protein>
<accession>A0A919C9C7</accession>
<dbReference type="AlphaFoldDB" id="A0A919C9C7"/>
<dbReference type="Pfam" id="PF15567">
    <property type="entry name" value="Imm35"/>
    <property type="match status" value="1"/>
</dbReference>
<dbReference type="RefSeq" id="WP_189823512.1">
    <property type="nucleotide sequence ID" value="NZ_BMVC01000004.1"/>
</dbReference>
<dbReference type="EMBL" id="BMVC01000004">
    <property type="protein sequence ID" value="GHC89972.1"/>
    <property type="molecule type" value="Genomic_DNA"/>
</dbReference>
<name>A0A919C9C7_9ACTN</name>
<comment type="caution">
    <text evidence="2">The sequence shown here is derived from an EMBL/GenBank/DDBJ whole genome shotgun (WGS) entry which is preliminary data.</text>
</comment>
<evidence type="ECO:0000313" key="2">
    <source>
        <dbReference type="EMBL" id="GHC89972.1"/>
    </source>
</evidence>
<reference evidence="2" key="1">
    <citation type="journal article" date="2014" name="Int. J. Syst. Evol. Microbiol.">
        <title>Complete genome sequence of Corynebacterium casei LMG S-19264T (=DSM 44701T), isolated from a smear-ripened cheese.</title>
        <authorList>
            <consortium name="US DOE Joint Genome Institute (JGI-PGF)"/>
            <person name="Walter F."/>
            <person name="Albersmeier A."/>
            <person name="Kalinowski J."/>
            <person name="Ruckert C."/>
        </authorList>
    </citation>
    <scope>NUCLEOTIDE SEQUENCE</scope>
    <source>
        <strain evidence="2">JCM 4637</strain>
    </source>
</reference>
<gene>
    <name evidence="2" type="ORF">GCM10010334_23580</name>
</gene>
<proteinExistence type="predicted"/>
<reference evidence="2" key="2">
    <citation type="submission" date="2020-09" db="EMBL/GenBank/DDBJ databases">
        <authorList>
            <person name="Sun Q."/>
            <person name="Ohkuma M."/>
        </authorList>
    </citation>
    <scope>NUCLEOTIDE SEQUENCE</scope>
    <source>
        <strain evidence="2">JCM 4637</strain>
    </source>
</reference>
<feature type="domain" description="Immunity protein 35" evidence="1">
    <location>
        <begin position="5"/>
        <end position="84"/>
    </location>
</feature>
<sequence>MVDREEARRLVEAQLEREEPGQLVVTGVREHELVWIVSYQSVEYVRTGNTSTALVGNGPYLVDRVDAGLHMVGVLSARTGEWETDYRTRIRGMTLRTAVDDLHTELHRTPPARGRIVAMRLLRQRVPALTPAEAVAYVDGLCGGSVPAGLAAVVTEALVVPVPVCVLDVPTG</sequence>
<evidence type="ECO:0000313" key="3">
    <source>
        <dbReference type="Proteomes" id="UP000638353"/>
    </source>
</evidence>
<dbReference type="InterPro" id="IPR029082">
    <property type="entry name" value="Imm35"/>
</dbReference>
<dbReference type="Proteomes" id="UP000638353">
    <property type="component" value="Unassembled WGS sequence"/>
</dbReference>